<feature type="compositionally biased region" description="Acidic residues" evidence="1">
    <location>
        <begin position="60"/>
        <end position="73"/>
    </location>
</feature>
<evidence type="ECO:0000313" key="4">
    <source>
        <dbReference type="Proteomes" id="UP000306509"/>
    </source>
</evidence>
<evidence type="ECO:0000256" key="1">
    <source>
        <dbReference type="SAM" id="MobiDB-lite"/>
    </source>
</evidence>
<reference evidence="3 4" key="1">
    <citation type="journal article" date="2019" name="Anaerobe">
        <title>Detection of Robinsoniella peoriensis in multiple bone samples of a trauma patient.</title>
        <authorList>
            <person name="Schrottner P."/>
            <person name="Hartwich K."/>
            <person name="Bunk B."/>
            <person name="Schober I."/>
            <person name="Helbig S."/>
            <person name="Rudolph W.W."/>
            <person name="Gunzer F."/>
        </authorList>
    </citation>
    <scope>NUCLEOTIDE SEQUENCE [LARGE SCALE GENOMIC DNA]</scope>
    <source>
        <strain evidence="3 4">DSM 106044</strain>
    </source>
</reference>
<evidence type="ECO:0000313" key="3">
    <source>
        <dbReference type="EMBL" id="TLC99091.1"/>
    </source>
</evidence>
<organism evidence="3 4">
    <name type="scientific">Robinsoniella peoriensis</name>
    <dbReference type="NCBI Taxonomy" id="180332"/>
    <lineage>
        <taxon>Bacteria</taxon>
        <taxon>Bacillati</taxon>
        <taxon>Bacillota</taxon>
        <taxon>Clostridia</taxon>
        <taxon>Lachnospirales</taxon>
        <taxon>Lachnospiraceae</taxon>
        <taxon>Robinsoniella</taxon>
    </lineage>
</organism>
<dbReference type="STRING" id="180332.GCA_000797495_01920"/>
<dbReference type="InterPro" id="IPR010380">
    <property type="entry name" value="DUF975"/>
</dbReference>
<dbReference type="Proteomes" id="UP000306509">
    <property type="component" value="Unassembled WGS sequence"/>
</dbReference>
<dbReference type="AlphaFoldDB" id="A0A4U8Q2V9"/>
<feature type="region of interest" description="Disordered" evidence="1">
    <location>
        <begin position="41"/>
        <end position="81"/>
    </location>
</feature>
<dbReference type="EMBL" id="QGQD01000077">
    <property type="protein sequence ID" value="TLC99091.1"/>
    <property type="molecule type" value="Genomic_DNA"/>
</dbReference>
<comment type="caution">
    <text evidence="3">The sequence shown here is derived from an EMBL/GenBank/DDBJ whole genome shotgun (WGS) entry which is preliminary data.</text>
</comment>
<evidence type="ECO:0000256" key="2">
    <source>
        <dbReference type="SAM" id="Phobius"/>
    </source>
</evidence>
<feature type="transmembrane region" description="Helical" evidence="2">
    <location>
        <begin position="177"/>
        <end position="201"/>
    </location>
</feature>
<accession>A0A4U8Q2V9</accession>
<name>A0A4U8Q2V9_9FIRM</name>
<dbReference type="PANTHER" id="PTHR40076">
    <property type="entry name" value="MEMBRANE PROTEIN-RELATED"/>
    <property type="match status" value="1"/>
</dbReference>
<feature type="transmembrane region" description="Helical" evidence="2">
    <location>
        <begin position="228"/>
        <end position="252"/>
    </location>
</feature>
<protein>
    <submittedName>
        <fullName evidence="3">Putative membrane protein</fullName>
    </submittedName>
</protein>
<keyword evidence="4" id="KW-1185">Reference proteome</keyword>
<dbReference type="PANTHER" id="PTHR40076:SF1">
    <property type="entry name" value="MEMBRANE PROTEIN"/>
    <property type="match status" value="1"/>
</dbReference>
<sequence>MLWTRYELKDRAKNVLRGCIWSAILVCLITGLLSGEFGGNGSGGRSSGNNSTMEWFSGEDTGDNDMADEDGSDDGQSGITGRITDGATGLLKDAGTRISGLLTRGLFPIYVYMGLMMLLFSIVMHLLIGMPILVGAKRFFMCSRERRTGVGELLYAFKSKYVINVVLTMFLREVKIFLWTLLLIVPGIIKSLQYMMVPYILAENPDIERKRAFELSAEMMSGQLWEVFILKLSFIPWMILGGISCGIANVLYVNPYMAATEAELYGVLRTYVIENGFSNTYELPGFAEECL</sequence>
<dbReference type="RefSeq" id="WP_083267417.1">
    <property type="nucleotide sequence ID" value="NZ_CABMJZ010000069.1"/>
</dbReference>
<feature type="transmembrane region" description="Helical" evidence="2">
    <location>
        <begin position="15"/>
        <end position="33"/>
    </location>
</feature>
<feature type="transmembrane region" description="Helical" evidence="2">
    <location>
        <begin position="109"/>
        <end position="133"/>
    </location>
</feature>
<dbReference type="Pfam" id="PF06161">
    <property type="entry name" value="DUF975"/>
    <property type="match status" value="1"/>
</dbReference>
<keyword evidence="2" id="KW-0472">Membrane</keyword>
<proteinExistence type="predicted"/>
<gene>
    <name evidence="3" type="ORF">DSM106044_04072</name>
</gene>
<keyword evidence="2" id="KW-0812">Transmembrane</keyword>
<keyword evidence="2" id="KW-1133">Transmembrane helix</keyword>